<keyword evidence="2" id="KW-1185">Reference proteome</keyword>
<proteinExistence type="predicted"/>
<evidence type="ECO:0000313" key="1">
    <source>
        <dbReference type="EMBL" id="MFD0916166.1"/>
    </source>
</evidence>
<organism evidence="1 2">
    <name type="scientific">Pseudahrensia aquimaris</name>
    <dbReference type="NCBI Taxonomy" id="744461"/>
    <lineage>
        <taxon>Bacteria</taxon>
        <taxon>Pseudomonadati</taxon>
        <taxon>Pseudomonadota</taxon>
        <taxon>Alphaproteobacteria</taxon>
        <taxon>Hyphomicrobiales</taxon>
        <taxon>Ahrensiaceae</taxon>
        <taxon>Pseudahrensia</taxon>
    </lineage>
</organism>
<gene>
    <name evidence="1" type="ORF">ACFQ14_07085</name>
</gene>
<dbReference type="RefSeq" id="WP_377211997.1">
    <property type="nucleotide sequence ID" value="NZ_JBHTJV010000003.1"/>
</dbReference>
<sequence length="204" mass="22836">MPTGDIVAIPMRGTMLGNRGGRLHDPDTKELHKTRRWASKQWICCETSFNGRQREVMGHSYTELFFLDEVTAFAAGHRPCFECRRKAFLAFAAAVARANGLAERMTAPAMDTVLHAERLQGRVKRTHALAWGNLPDGAAVLFKNRTLMKNKGQALEWWADGYRSHGLDIDELVQQPVECLTPPLMLSALAHGYPPRWHVSADTA</sequence>
<dbReference type="EMBL" id="JBHTJV010000003">
    <property type="protein sequence ID" value="MFD0916166.1"/>
    <property type="molecule type" value="Genomic_DNA"/>
</dbReference>
<dbReference type="Proteomes" id="UP001597101">
    <property type="component" value="Unassembled WGS sequence"/>
</dbReference>
<accession>A0ABW3FH73</accession>
<reference evidence="2" key="1">
    <citation type="journal article" date="2019" name="Int. J. Syst. Evol. Microbiol.">
        <title>The Global Catalogue of Microorganisms (GCM) 10K type strain sequencing project: providing services to taxonomists for standard genome sequencing and annotation.</title>
        <authorList>
            <consortium name="The Broad Institute Genomics Platform"/>
            <consortium name="The Broad Institute Genome Sequencing Center for Infectious Disease"/>
            <person name="Wu L."/>
            <person name="Ma J."/>
        </authorList>
    </citation>
    <scope>NUCLEOTIDE SEQUENCE [LARGE SCALE GENOMIC DNA]</scope>
    <source>
        <strain evidence="2">CCUG 60023</strain>
    </source>
</reference>
<comment type="caution">
    <text evidence="1">The sequence shown here is derived from an EMBL/GenBank/DDBJ whole genome shotgun (WGS) entry which is preliminary data.</text>
</comment>
<protein>
    <submittedName>
        <fullName evidence="1">Uncharacterized protein</fullName>
    </submittedName>
</protein>
<evidence type="ECO:0000313" key="2">
    <source>
        <dbReference type="Proteomes" id="UP001597101"/>
    </source>
</evidence>
<name>A0ABW3FH73_9HYPH</name>